<evidence type="ECO:0000256" key="1">
    <source>
        <dbReference type="ARBA" id="ARBA00004389"/>
    </source>
</evidence>
<accession>A0A7S1K000</accession>
<proteinExistence type="predicted"/>
<evidence type="ECO:0000256" key="5">
    <source>
        <dbReference type="ARBA" id="ARBA00023136"/>
    </source>
</evidence>
<keyword evidence="2 7" id="KW-0812">Transmembrane</keyword>
<evidence type="ECO:0000256" key="6">
    <source>
        <dbReference type="SAM" id="MobiDB-lite"/>
    </source>
</evidence>
<dbReference type="InterPro" id="IPR051100">
    <property type="entry name" value="DnaJ_subfamily_B/C"/>
</dbReference>
<sequence>MEGNRDESLKCKNLAMKAMQSGDFSKALRFLEKAQRMYPTEEVANLISSIQVKLSSDTSSSSAGTGEGAGAHPARQRSEPASGSTTASSSMNGVGGSGNGNGNGNGNYTPEQVAQCQKILRTKDFYEVLGVPKDSTEDQIKKAYRKMALQLHPDKNKAPHAEEAFKKLSKAFQTLSDKEKRATYDRYGDEEHVPQSYRTQYEAEFMTPEELFQAFFGMDFDRMNAMHHRGGRVYRFRSRGPSTEQERRGQQMLNLIQLVPVLIIIAFTLLSNSFIGHQRPQFSLLRRQGFPIERKTQGLGAKYYVDTTFHESYPRGSRKLRDFEKQVELHYAEDLRAKCGHEEQTMLMAIQRAKYRGDKEEAKRAKDRPKPSCREFHEIRVRDQTHAHTTVTATLMCCVSACDFVRHGTQRKFPHIARSEYVYYW</sequence>
<feature type="compositionally biased region" description="Gly residues" evidence="6">
    <location>
        <begin position="93"/>
        <end position="105"/>
    </location>
</feature>
<dbReference type="PANTHER" id="PTHR43908">
    <property type="entry name" value="AT29763P-RELATED"/>
    <property type="match status" value="1"/>
</dbReference>
<feature type="compositionally biased region" description="Low complexity" evidence="6">
    <location>
        <begin position="55"/>
        <end position="64"/>
    </location>
</feature>
<gene>
    <name evidence="9" type="ORF">VBRA1451_LOCUS12923</name>
</gene>
<dbReference type="Pfam" id="PF09320">
    <property type="entry name" value="DUF1977"/>
    <property type="match status" value="1"/>
</dbReference>
<dbReference type="SMART" id="SM00271">
    <property type="entry name" value="DnaJ"/>
    <property type="match status" value="1"/>
</dbReference>
<evidence type="ECO:0000256" key="7">
    <source>
        <dbReference type="SAM" id="Phobius"/>
    </source>
</evidence>
<dbReference type="GO" id="GO:0071218">
    <property type="term" value="P:cellular response to misfolded protein"/>
    <property type="evidence" value="ECO:0007669"/>
    <property type="project" value="TreeGrafter"/>
</dbReference>
<evidence type="ECO:0000256" key="4">
    <source>
        <dbReference type="ARBA" id="ARBA00022989"/>
    </source>
</evidence>
<dbReference type="PROSITE" id="PS00636">
    <property type="entry name" value="DNAJ_1"/>
    <property type="match status" value="1"/>
</dbReference>
<evidence type="ECO:0000259" key="8">
    <source>
        <dbReference type="PROSITE" id="PS50076"/>
    </source>
</evidence>
<dbReference type="AlphaFoldDB" id="A0A7S1K000"/>
<reference evidence="9" key="1">
    <citation type="submission" date="2021-01" db="EMBL/GenBank/DDBJ databases">
        <authorList>
            <person name="Corre E."/>
            <person name="Pelletier E."/>
            <person name="Niang G."/>
            <person name="Scheremetjew M."/>
            <person name="Finn R."/>
            <person name="Kale V."/>
            <person name="Holt S."/>
            <person name="Cochrane G."/>
            <person name="Meng A."/>
            <person name="Brown T."/>
            <person name="Cohen L."/>
        </authorList>
    </citation>
    <scope>NUCLEOTIDE SEQUENCE</scope>
    <source>
        <strain evidence="9">CCMP3346</strain>
    </source>
</reference>
<name>A0A7S1K000_9ALVE</name>
<keyword evidence="4 7" id="KW-1133">Transmembrane helix</keyword>
<dbReference type="Pfam" id="PF00226">
    <property type="entry name" value="DnaJ"/>
    <property type="match status" value="1"/>
</dbReference>
<protein>
    <recommendedName>
        <fullName evidence="8">J domain-containing protein</fullName>
    </recommendedName>
</protein>
<dbReference type="Gene3D" id="1.10.287.110">
    <property type="entry name" value="DnaJ domain"/>
    <property type="match status" value="1"/>
</dbReference>
<dbReference type="GO" id="GO:0005789">
    <property type="term" value="C:endoplasmic reticulum membrane"/>
    <property type="evidence" value="ECO:0007669"/>
    <property type="project" value="UniProtKB-SubCell"/>
</dbReference>
<evidence type="ECO:0000256" key="3">
    <source>
        <dbReference type="ARBA" id="ARBA00022824"/>
    </source>
</evidence>
<dbReference type="GO" id="GO:0030544">
    <property type="term" value="F:Hsp70 protein binding"/>
    <property type="evidence" value="ECO:0007669"/>
    <property type="project" value="TreeGrafter"/>
</dbReference>
<dbReference type="InterPro" id="IPR015399">
    <property type="entry name" value="DUF1977_DnaJ-like"/>
</dbReference>
<comment type="subcellular location">
    <subcellularLocation>
        <location evidence="1">Endoplasmic reticulum membrane</location>
        <topology evidence="1">Single-pass membrane protein</topology>
    </subcellularLocation>
</comment>
<organism evidence="9">
    <name type="scientific">Vitrella brassicaformis</name>
    <dbReference type="NCBI Taxonomy" id="1169539"/>
    <lineage>
        <taxon>Eukaryota</taxon>
        <taxon>Sar</taxon>
        <taxon>Alveolata</taxon>
        <taxon>Colpodellida</taxon>
        <taxon>Vitrellaceae</taxon>
        <taxon>Vitrella</taxon>
    </lineage>
</organism>
<dbReference type="PROSITE" id="PS50076">
    <property type="entry name" value="DNAJ_2"/>
    <property type="match status" value="1"/>
</dbReference>
<dbReference type="SUPFAM" id="SSF46565">
    <property type="entry name" value="Chaperone J-domain"/>
    <property type="match status" value="1"/>
</dbReference>
<dbReference type="EMBL" id="HBGB01022373">
    <property type="protein sequence ID" value="CAD9057855.1"/>
    <property type="molecule type" value="Transcribed_RNA"/>
</dbReference>
<feature type="region of interest" description="Disordered" evidence="6">
    <location>
        <begin position="54"/>
        <end position="110"/>
    </location>
</feature>
<dbReference type="CDD" id="cd06257">
    <property type="entry name" value="DnaJ"/>
    <property type="match status" value="1"/>
</dbReference>
<evidence type="ECO:0000313" key="9">
    <source>
        <dbReference type="EMBL" id="CAD9057855.1"/>
    </source>
</evidence>
<evidence type="ECO:0000256" key="2">
    <source>
        <dbReference type="ARBA" id="ARBA00022692"/>
    </source>
</evidence>
<dbReference type="InterPro" id="IPR018253">
    <property type="entry name" value="DnaJ_domain_CS"/>
</dbReference>
<keyword evidence="5 7" id="KW-0472">Membrane</keyword>
<feature type="transmembrane region" description="Helical" evidence="7">
    <location>
        <begin position="255"/>
        <end position="275"/>
    </location>
</feature>
<dbReference type="InterPro" id="IPR036869">
    <property type="entry name" value="J_dom_sf"/>
</dbReference>
<dbReference type="PANTHER" id="PTHR43908:SF3">
    <property type="entry name" value="AT29763P-RELATED"/>
    <property type="match status" value="1"/>
</dbReference>
<dbReference type="PRINTS" id="PR00625">
    <property type="entry name" value="JDOMAIN"/>
</dbReference>
<feature type="domain" description="J" evidence="8">
    <location>
        <begin position="124"/>
        <end position="188"/>
    </location>
</feature>
<dbReference type="InterPro" id="IPR001623">
    <property type="entry name" value="DnaJ_domain"/>
</dbReference>
<keyword evidence="3" id="KW-0256">Endoplasmic reticulum</keyword>